<organism evidence="1 2">
    <name type="scientific">Pedobacter segetis</name>
    <dbReference type="NCBI Taxonomy" id="2793069"/>
    <lineage>
        <taxon>Bacteria</taxon>
        <taxon>Pseudomonadati</taxon>
        <taxon>Bacteroidota</taxon>
        <taxon>Sphingobacteriia</taxon>
        <taxon>Sphingobacteriales</taxon>
        <taxon>Sphingobacteriaceae</taxon>
        <taxon>Pedobacter</taxon>
    </lineage>
</organism>
<name>A0ABS1BGU2_9SPHI</name>
<reference evidence="1 2" key="1">
    <citation type="submission" date="2020-12" db="EMBL/GenBank/DDBJ databases">
        <title>Bacterial novel species Pedobacter sp. SD-b isolated from soil.</title>
        <authorList>
            <person name="Jung H.-Y."/>
        </authorList>
    </citation>
    <scope>NUCLEOTIDE SEQUENCE [LARGE SCALE GENOMIC DNA]</scope>
    <source>
        <strain evidence="1 2">SD-b</strain>
    </source>
</reference>
<protein>
    <submittedName>
        <fullName evidence="1">Phosphoribosylpyrophosphate synthetase</fullName>
    </submittedName>
</protein>
<evidence type="ECO:0000313" key="1">
    <source>
        <dbReference type="EMBL" id="MBK0382011.1"/>
    </source>
</evidence>
<sequence>MNASNNDYDTLSEAMNGLKKLGYTYEFDFKEGKLKSNDGGKEFEKHELKIIEIHRFEGMSNPDDNSILYAIHCADDSKGLLVDAYGMYADPQKTKFLEGVEILTE</sequence>
<gene>
    <name evidence="1" type="ORF">I5M32_03485</name>
</gene>
<proteinExistence type="predicted"/>
<dbReference type="Proteomes" id="UP000660024">
    <property type="component" value="Unassembled WGS sequence"/>
</dbReference>
<dbReference type="EMBL" id="JAEHFY010000004">
    <property type="protein sequence ID" value="MBK0382011.1"/>
    <property type="molecule type" value="Genomic_DNA"/>
</dbReference>
<accession>A0ABS1BGU2</accession>
<keyword evidence="2" id="KW-1185">Reference proteome</keyword>
<comment type="caution">
    <text evidence="1">The sequence shown here is derived from an EMBL/GenBank/DDBJ whole genome shotgun (WGS) entry which is preliminary data.</text>
</comment>
<evidence type="ECO:0000313" key="2">
    <source>
        <dbReference type="Proteomes" id="UP000660024"/>
    </source>
</evidence>